<accession>A0A2A2KWF4</accession>
<feature type="region of interest" description="Disordered" evidence="8">
    <location>
        <begin position="464"/>
        <end position="483"/>
    </location>
</feature>
<evidence type="ECO:0000256" key="8">
    <source>
        <dbReference type="SAM" id="MobiDB-lite"/>
    </source>
</evidence>
<feature type="compositionally biased region" description="Polar residues" evidence="8">
    <location>
        <begin position="402"/>
        <end position="412"/>
    </location>
</feature>
<evidence type="ECO:0000313" key="11">
    <source>
        <dbReference type="Proteomes" id="UP000218231"/>
    </source>
</evidence>
<evidence type="ECO:0000256" key="5">
    <source>
        <dbReference type="ARBA" id="ARBA00023203"/>
    </source>
</evidence>
<evidence type="ECO:0000256" key="1">
    <source>
        <dbReference type="ARBA" id="ARBA00004245"/>
    </source>
</evidence>
<dbReference type="PROSITE" id="PS51082">
    <property type="entry name" value="WH2"/>
    <property type="match status" value="1"/>
</dbReference>
<dbReference type="GO" id="GO:0005856">
    <property type="term" value="C:cytoskeleton"/>
    <property type="evidence" value="ECO:0007669"/>
    <property type="project" value="UniProtKB-SubCell"/>
</dbReference>
<feature type="region of interest" description="Disordered" evidence="8">
    <location>
        <begin position="256"/>
        <end position="415"/>
    </location>
</feature>
<dbReference type="InterPro" id="IPR003124">
    <property type="entry name" value="WH2_dom"/>
</dbReference>
<dbReference type="OrthoDB" id="1060785at2759"/>
<comment type="subcellular location">
    <subcellularLocation>
        <location evidence="1 7">Cytoplasm</location>
        <location evidence="1 7">Cytoskeleton</location>
    </subcellularLocation>
</comment>
<dbReference type="PANTHER" id="PTHR12902:SF1">
    <property type="entry name" value="WISKOTT-ALDRICH SYNDROME PROTEIN FAMILY MEMBER"/>
    <property type="match status" value="1"/>
</dbReference>
<dbReference type="STRING" id="2018661.A0A2A2KWF4"/>
<dbReference type="Gene3D" id="1.20.5.340">
    <property type="match status" value="1"/>
</dbReference>
<dbReference type="EMBL" id="LIAE01007591">
    <property type="protein sequence ID" value="PAV78270.1"/>
    <property type="molecule type" value="Genomic_DNA"/>
</dbReference>
<dbReference type="GO" id="GO:0071933">
    <property type="term" value="F:Arp2/3 complex binding"/>
    <property type="evidence" value="ECO:0007669"/>
    <property type="project" value="TreeGrafter"/>
</dbReference>
<feature type="compositionally biased region" description="Low complexity" evidence="8">
    <location>
        <begin position="389"/>
        <end position="401"/>
    </location>
</feature>
<feature type="domain" description="WH2" evidence="9">
    <location>
        <begin position="417"/>
        <end position="434"/>
    </location>
</feature>
<sequence>MPLVKRSISPSNVSRGTLPSNVQREELQCVANGTLANLIRQLSSLSKHAEHIAGEIFHEAMKLEHKSSTLQQRIERLTAKVSGLDINSDQARLEELHMRKAFKSSMLFDQHILDRSTLPTALSEKYATCDQPPNLDALNPYRESKESALSLYTNPAFFFDLWSKEILKGADIRRVKSPTDPNKSPKKKKTRPPAQQRQMQETDVPRQNANRYMNQLRNQPMGVFSFPEEYQAPQALGLQMNYNRQDIHMQQNYQMQPSSMVPPAGMSLQSQSHIVPPPPAAGSASAYSSSVNPTSIMMARQQRASNSPSRNLTDRSELPPPDLAILSIDDDDLPPPPPALMHSSIVQQIPSPPENAMQFVPSSEAQSIPPPPPPPPANLMSNPLSAPNAATFASASKPAATEGSNSTASNLPAPNAGRMNLLAEIRNGHKLRKVMMAEEAAAEKAATESHDVAAILKRRMVHVYGESSEEEEENDDAEWEEDD</sequence>
<comment type="caution">
    <text evidence="10">The sequence shown here is derived from an EMBL/GenBank/DDBJ whole genome shotgun (WGS) entry which is preliminary data.</text>
</comment>
<evidence type="ECO:0000256" key="3">
    <source>
        <dbReference type="ARBA" id="ARBA00022490"/>
    </source>
</evidence>
<keyword evidence="4" id="KW-0597">Phosphoprotein</keyword>
<feature type="region of interest" description="Disordered" evidence="8">
    <location>
        <begin position="173"/>
        <end position="207"/>
    </location>
</feature>
<feature type="compositionally biased region" description="Low complexity" evidence="8">
    <location>
        <begin position="281"/>
        <end position="290"/>
    </location>
</feature>
<evidence type="ECO:0000256" key="6">
    <source>
        <dbReference type="ARBA" id="ARBA00023212"/>
    </source>
</evidence>
<organism evidence="10 11">
    <name type="scientific">Diploscapter pachys</name>
    <dbReference type="NCBI Taxonomy" id="2018661"/>
    <lineage>
        <taxon>Eukaryota</taxon>
        <taxon>Metazoa</taxon>
        <taxon>Ecdysozoa</taxon>
        <taxon>Nematoda</taxon>
        <taxon>Chromadorea</taxon>
        <taxon>Rhabditida</taxon>
        <taxon>Rhabditina</taxon>
        <taxon>Rhabditomorpha</taxon>
        <taxon>Rhabditoidea</taxon>
        <taxon>Rhabditidae</taxon>
        <taxon>Diploscapter</taxon>
    </lineage>
</organism>
<feature type="compositionally biased region" description="Polar residues" evidence="8">
    <location>
        <begin position="302"/>
        <end position="311"/>
    </location>
</feature>
<keyword evidence="6 7" id="KW-0206">Cytoskeleton</keyword>
<evidence type="ECO:0000259" key="9">
    <source>
        <dbReference type="PROSITE" id="PS51082"/>
    </source>
</evidence>
<comment type="subunit">
    <text evidence="7">Binds actin and the Arp2/3 complex.</text>
</comment>
<comment type="function">
    <text evidence="7">Downstream effector molecule involved in the transmission of signals from tyrosine kinase receptors and small GTPases to the actin cytoskeleton. Promotes formation of actin filaments. Part of the WAVE complex that regulates lamellipodia formation. The WAVE complex regulates actin filament reorganization via its interaction with the Arp2/3 complex.</text>
</comment>
<gene>
    <name evidence="10" type="ORF">WR25_17666</name>
</gene>
<evidence type="ECO:0000313" key="10">
    <source>
        <dbReference type="EMBL" id="PAV78270.1"/>
    </source>
</evidence>
<evidence type="ECO:0000256" key="2">
    <source>
        <dbReference type="ARBA" id="ARBA00006993"/>
    </source>
</evidence>
<keyword evidence="11" id="KW-1185">Reference proteome</keyword>
<keyword evidence="5 7" id="KW-0009">Actin-binding</keyword>
<evidence type="ECO:0000256" key="4">
    <source>
        <dbReference type="ARBA" id="ARBA00022553"/>
    </source>
</evidence>
<dbReference type="GO" id="GO:0031209">
    <property type="term" value="C:SCAR complex"/>
    <property type="evidence" value="ECO:0007669"/>
    <property type="project" value="TreeGrafter"/>
</dbReference>
<name>A0A2A2KWF4_9BILA</name>
<dbReference type="Gene3D" id="6.10.280.150">
    <property type="match status" value="2"/>
</dbReference>
<dbReference type="FunFam" id="1.20.5.340:FF:000012">
    <property type="entry name" value="Wiskott-Aldrich syndrome protein family member 1"/>
    <property type="match status" value="1"/>
</dbReference>
<feature type="compositionally biased region" description="Pro residues" evidence="8">
    <location>
        <begin position="368"/>
        <end position="377"/>
    </location>
</feature>
<protein>
    <recommendedName>
        <fullName evidence="7">Wiskott-Aldrich syndrome protein family member</fullName>
        <shortName evidence="7">WASP family protein member</shortName>
    </recommendedName>
</protein>
<dbReference type="PANTHER" id="PTHR12902">
    <property type="entry name" value="WASP-1"/>
    <property type="match status" value="1"/>
</dbReference>
<feature type="compositionally biased region" description="Polar residues" evidence="8">
    <location>
        <begin position="193"/>
        <end position="207"/>
    </location>
</feature>
<dbReference type="AlphaFoldDB" id="A0A2A2KWF4"/>
<dbReference type="Proteomes" id="UP000218231">
    <property type="component" value="Unassembled WGS sequence"/>
</dbReference>
<comment type="similarity">
    <text evidence="2 7">Belongs to the SCAR/WAVE family.</text>
</comment>
<reference evidence="10 11" key="1">
    <citation type="journal article" date="2017" name="Curr. Biol.">
        <title>Genome architecture and evolution of a unichromosomal asexual nematode.</title>
        <authorList>
            <person name="Fradin H."/>
            <person name="Zegar C."/>
            <person name="Gutwein M."/>
            <person name="Lucas J."/>
            <person name="Kovtun M."/>
            <person name="Corcoran D."/>
            <person name="Baugh L.R."/>
            <person name="Kiontke K."/>
            <person name="Gunsalus K."/>
            <person name="Fitch D.H."/>
            <person name="Piano F."/>
        </authorList>
    </citation>
    <scope>NUCLEOTIDE SEQUENCE [LARGE SCALE GENOMIC DNA]</scope>
    <source>
        <strain evidence="10">PF1309</strain>
    </source>
</reference>
<dbReference type="GO" id="GO:2000601">
    <property type="term" value="P:positive regulation of Arp2/3 complex-mediated actin nucleation"/>
    <property type="evidence" value="ECO:0007669"/>
    <property type="project" value="TreeGrafter"/>
</dbReference>
<dbReference type="GO" id="GO:0003779">
    <property type="term" value="F:actin binding"/>
    <property type="evidence" value="ECO:0007669"/>
    <property type="project" value="UniProtKB-UniRule"/>
</dbReference>
<evidence type="ECO:0000256" key="7">
    <source>
        <dbReference type="RuleBase" id="RU367034"/>
    </source>
</evidence>
<dbReference type="GO" id="GO:0030036">
    <property type="term" value="P:actin cytoskeleton organization"/>
    <property type="evidence" value="ECO:0007669"/>
    <property type="project" value="UniProtKB-UniRule"/>
</dbReference>
<dbReference type="GO" id="GO:0034237">
    <property type="term" value="F:protein kinase A regulatory subunit binding"/>
    <property type="evidence" value="ECO:0007669"/>
    <property type="project" value="TreeGrafter"/>
</dbReference>
<proteinExistence type="inferred from homology"/>
<dbReference type="InterPro" id="IPR028288">
    <property type="entry name" value="SCAR/WAVE_fam"/>
</dbReference>
<keyword evidence="3 7" id="KW-0963">Cytoplasm</keyword>
<feature type="compositionally biased region" description="Acidic residues" evidence="8">
    <location>
        <begin position="467"/>
        <end position="483"/>
    </location>
</feature>